<name>A0A857MND9_9BACT</name>
<dbReference type="RefSeq" id="WP_260764333.1">
    <property type="nucleotide sequence ID" value="NZ_CP045921.1"/>
</dbReference>
<gene>
    <name evidence="3" type="ORF">GII36_02900</name>
</gene>
<dbReference type="EMBL" id="CP045921">
    <property type="protein sequence ID" value="QHN42789.1"/>
    <property type="molecule type" value="Genomic_DNA"/>
</dbReference>
<dbReference type="Gene3D" id="2.30.130.30">
    <property type="entry name" value="Hypothetical protein"/>
    <property type="match status" value="1"/>
</dbReference>
<dbReference type="GO" id="GO:0008080">
    <property type="term" value="F:N-acetyltransferase activity"/>
    <property type="evidence" value="ECO:0007669"/>
    <property type="project" value="InterPro"/>
</dbReference>
<reference evidence="3" key="1">
    <citation type="journal article" date="2021" name="Nat. Microbiol.">
        <title>Cocultivation of an ultrasmall environmental parasitic bacterium with lytic ability against bacteria associated with wastewater foams.</title>
        <authorList>
            <person name="Batinovic S."/>
            <person name="Rose J.J.A."/>
            <person name="Ratcliffe J."/>
            <person name="Seviour R.J."/>
            <person name="Petrovski S."/>
        </authorList>
    </citation>
    <scope>NUCLEOTIDE SEQUENCE</scope>
    <source>
        <strain evidence="3">JR1</strain>
    </source>
</reference>
<feature type="domain" description="N-acetyltransferase" evidence="2">
    <location>
        <begin position="10"/>
        <end position="172"/>
    </location>
</feature>
<dbReference type="KEGG" id="mama:GII36_02900"/>
<evidence type="ECO:0000313" key="3">
    <source>
        <dbReference type="EMBL" id="QHN42789.1"/>
    </source>
</evidence>
<dbReference type="InterPro" id="IPR000182">
    <property type="entry name" value="GNAT_dom"/>
</dbReference>
<dbReference type="InterPro" id="IPR015947">
    <property type="entry name" value="PUA-like_sf"/>
</dbReference>
<dbReference type="InterPro" id="IPR007374">
    <property type="entry name" value="ASCH_domain"/>
</dbReference>
<dbReference type="PROSITE" id="PS51186">
    <property type="entry name" value="GNAT"/>
    <property type="match status" value="1"/>
</dbReference>
<dbReference type="SUPFAM" id="SSF88697">
    <property type="entry name" value="PUA domain-like"/>
    <property type="match status" value="1"/>
</dbReference>
<dbReference type="Pfam" id="PF04266">
    <property type="entry name" value="ASCH"/>
    <property type="match status" value="1"/>
</dbReference>
<dbReference type="SUPFAM" id="SSF55729">
    <property type="entry name" value="Acyl-CoA N-acyltransferases (Nat)"/>
    <property type="match status" value="1"/>
</dbReference>
<dbReference type="Pfam" id="PF00583">
    <property type="entry name" value="Acetyltransf_1"/>
    <property type="match status" value="1"/>
</dbReference>
<dbReference type="Gene3D" id="3.40.630.30">
    <property type="match status" value="1"/>
</dbReference>
<evidence type="ECO:0000313" key="4">
    <source>
        <dbReference type="Proteomes" id="UP001059824"/>
    </source>
</evidence>
<accession>A0A857MND9</accession>
<evidence type="ECO:0000256" key="1">
    <source>
        <dbReference type="ARBA" id="ARBA00022679"/>
    </source>
</evidence>
<sequence>MTASTVINNVVIRPAASDDFEWVADLMVRALSPFYDGDHRAHAQRIFDTHMEGGVDHVGHFSAGQYMFIAEQDGQRVGIIHVVEKKQETVKISPLIVSTDYRGKLGIGSMLLKHAEEFARNLGARQLYCTVASPNQKALEFFLRKGFRITGTAKDHYKQGVDEHMLYKQLVDEAGFDSPNVSVIPFDEENHAEGARKLILSQMSDVFRGVDDDWVDALFAGYKRKELGDVNAKYKIIFTAECGGQVVGIAGATPKKGQPIKLMPLVTLSEAAFEALVIDLQGLLADYGHKLYVHLVPEPWQVACLQRHGWTLEGVFPGGYAPNSVVQQWGLNFNKEGATVRKMRIKRPYYDAIMSGRKTLEVRVGYDNIKRLRAGEMLQLETGHTSGVVRIKSIRIYNNFADMLATEPWREIVPQVNSEAIALQLLREIYPAHKERLGVHVIEVEKQ</sequence>
<dbReference type="PANTHER" id="PTHR13947:SF37">
    <property type="entry name" value="LD18367P"/>
    <property type="match status" value="1"/>
</dbReference>
<keyword evidence="1" id="KW-0808">Transferase</keyword>
<dbReference type="Proteomes" id="UP001059824">
    <property type="component" value="Chromosome"/>
</dbReference>
<protein>
    <submittedName>
        <fullName evidence="3">GNAT family N-acetyltransferase</fullName>
    </submittedName>
</protein>
<keyword evidence="4" id="KW-1185">Reference proteome</keyword>
<dbReference type="InterPro" id="IPR050769">
    <property type="entry name" value="NAT_camello-type"/>
</dbReference>
<dbReference type="InterPro" id="IPR016181">
    <property type="entry name" value="Acyl_CoA_acyltransferase"/>
</dbReference>
<dbReference type="PANTHER" id="PTHR13947">
    <property type="entry name" value="GNAT FAMILY N-ACETYLTRANSFERASE"/>
    <property type="match status" value="1"/>
</dbReference>
<evidence type="ECO:0000259" key="2">
    <source>
        <dbReference type="PROSITE" id="PS51186"/>
    </source>
</evidence>
<organism evidence="3 4">
    <name type="scientific">Candidatus Mycosynbacter amalyticus</name>
    <dbReference type="NCBI Taxonomy" id="2665156"/>
    <lineage>
        <taxon>Bacteria</taxon>
        <taxon>Candidatus Saccharimonadota</taxon>
        <taxon>Candidatus Saccharimonadota incertae sedis</taxon>
        <taxon>Candidatus Mycosynbacter</taxon>
    </lineage>
</organism>
<dbReference type="CDD" id="cd04301">
    <property type="entry name" value="NAT_SF"/>
    <property type="match status" value="1"/>
</dbReference>
<dbReference type="AlphaFoldDB" id="A0A857MND9"/>
<proteinExistence type="predicted"/>